<evidence type="ECO:0000313" key="2">
    <source>
        <dbReference type="EMBL" id="MDV3439442.1"/>
    </source>
</evidence>
<dbReference type="InterPro" id="IPR001173">
    <property type="entry name" value="Glyco_trans_2-like"/>
</dbReference>
<gene>
    <name evidence="2" type="ORF">R0G64_08405</name>
</gene>
<dbReference type="EMBL" id="JAWJUL010000024">
    <property type="protein sequence ID" value="MDV3439442.1"/>
    <property type="molecule type" value="Genomic_DNA"/>
</dbReference>
<dbReference type="Proteomes" id="UP001273935">
    <property type="component" value="Unassembled WGS sequence"/>
</dbReference>
<dbReference type="PANTHER" id="PTHR22916:SF3">
    <property type="entry name" value="UDP-GLCNAC:BETAGAL BETA-1,3-N-ACETYLGLUCOSAMINYLTRANSFERASE-LIKE PROTEIN 1"/>
    <property type="match status" value="1"/>
</dbReference>
<dbReference type="Gene3D" id="3.90.550.10">
    <property type="entry name" value="Spore Coat Polysaccharide Biosynthesis Protein SpsA, Chain A"/>
    <property type="match status" value="1"/>
</dbReference>
<dbReference type="SUPFAM" id="SSF53448">
    <property type="entry name" value="Nucleotide-diphospho-sugar transferases"/>
    <property type="match status" value="1"/>
</dbReference>
<accession>A0ABU3XNC9</accession>
<evidence type="ECO:0000259" key="1">
    <source>
        <dbReference type="Pfam" id="PF00535"/>
    </source>
</evidence>
<reference evidence="2 3" key="1">
    <citation type="submission" date="2023-10" db="EMBL/GenBank/DDBJ databases">
        <title>Pseudomonas otitidis isolated from a paediatric patient with cystic fibrosis in Chile.</title>
        <authorList>
            <person name="Amsteins-Romero L."/>
            <person name="Opazo-Capurro A."/>
            <person name="Matus-Kohler M."/>
            <person name="Gonzalez-Rocha G."/>
        </authorList>
    </citation>
    <scope>NUCLEOTIDE SEQUENCE [LARGE SCALE GENOMIC DNA]</scope>
    <source>
        <strain evidence="2 3">P-714</strain>
    </source>
</reference>
<proteinExistence type="predicted"/>
<protein>
    <submittedName>
        <fullName evidence="2">Glycosyltransferase family 2 protein</fullName>
    </submittedName>
</protein>
<dbReference type="RefSeq" id="WP_317233683.1">
    <property type="nucleotide sequence ID" value="NZ_JAOEBU010000006.1"/>
</dbReference>
<evidence type="ECO:0000313" key="3">
    <source>
        <dbReference type="Proteomes" id="UP001273935"/>
    </source>
</evidence>
<dbReference type="CDD" id="cd04196">
    <property type="entry name" value="GT_2_like_d"/>
    <property type="match status" value="1"/>
</dbReference>
<dbReference type="InterPro" id="IPR029044">
    <property type="entry name" value="Nucleotide-diphossugar_trans"/>
</dbReference>
<dbReference type="PANTHER" id="PTHR22916">
    <property type="entry name" value="GLYCOSYLTRANSFERASE"/>
    <property type="match status" value="1"/>
</dbReference>
<name>A0ABU3XNC9_9GAMM</name>
<feature type="domain" description="Glycosyltransferase 2-like" evidence="1">
    <location>
        <begin position="3"/>
        <end position="154"/>
    </location>
</feature>
<dbReference type="Pfam" id="PF00535">
    <property type="entry name" value="Glycos_transf_2"/>
    <property type="match status" value="1"/>
</dbReference>
<organism evidence="2 3">
    <name type="scientific">Metapseudomonas otitidis</name>
    <dbReference type="NCBI Taxonomy" id="319939"/>
    <lineage>
        <taxon>Bacteria</taxon>
        <taxon>Pseudomonadati</taxon>
        <taxon>Pseudomonadota</taxon>
        <taxon>Gammaproteobacteria</taxon>
        <taxon>Pseudomonadales</taxon>
        <taxon>Pseudomonadaceae</taxon>
        <taxon>Metapseudomonas</taxon>
    </lineage>
</organism>
<comment type="caution">
    <text evidence="2">The sequence shown here is derived from an EMBL/GenBank/DDBJ whole genome shotgun (WGS) entry which is preliminary data.</text>
</comment>
<keyword evidence="3" id="KW-1185">Reference proteome</keyword>
<sequence length="236" mass="26672">MISVCLACFNGEFYILDQVRSILNSSLVDELVISDDGSTDSTLSLLAGIADPRIRVLEGPREGLIRNFEFLLTQARGDFIFLSDQDDVWYEGKVNTMLQSLQSCSLVVSDCHVVDADRNIIFNSFFSKRNSRPGLFNNLLRNSFLGCCMAFDRNVLSLALPFPYGVPMHDWWIGLVASAVGKVEFIDQPLMAYRRHGKNASATTERSTYSFLQQSRWRLCLLFSLAVRLSRTIFGR</sequence>